<dbReference type="PANTHER" id="PTHR30026:SF5">
    <property type="entry name" value="ABC-TYPE EFFLUX SYSTEM SECRETIN COMPONENT"/>
    <property type="match status" value="1"/>
</dbReference>
<reference evidence="7" key="1">
    <citation type="journal article" date="2012" name="PLoS ONE">
        <title>Gene sets for utilization of primary and secondary nutrition supplies in the distal gut of endangered iberian lynx.</title>
        <authorList>
            <person name="Alcaide M."/>
            <person name="Messina E."/>
            <person name="Richter M."/>
            <person name="Bargiela R."/>
            <person name="Peplies J."/>
            <person name="Huws S.A."/>
            <person name="Newbold C.J."/>
            <person name="Golyshin P.N."/>
            <person name="Simon M.A."/>
            <person name="Lopez G."/>
            <person name="Yakimov M.M."/>
            <person name="Ferrer M."/>
        </authorList>
    </citation>
    <scope>NUCLEOTIDE SEQUENCE</scope>
</reference>
<keyword evidence="5" id="KW-0472">Membrane</keyword>
<dbReference type="PANTHER" id="PTHR30026">
    <property type="entry name" value="OUTER MEMBRANE PROTEIN TOLC"/>
    <property type="match status" value="1"/>
</dbReference>
<dbReference type="Pfam" id="PF02321">
    <property type="entry name" value="OEP"/>
    <property type="match status" value="1"/>
</dbReference>
<accession>J9G934</accession>
<dbReference type="GO" id="GO:1990281">
    <property type="term" value="C:efflux pump complex"/>
    <property type="evidence" value="ECO:0007669"/>
    <property type="project" value="TreeGrafter"/>
</dbReference>
<organism evidence="7">
    <name type="scientific">gut metagenome</name>
    <dbReference type="NCBI Taxonomy" id="749906"/>
    <lineage>
        <taxon>unclassified sequences</taxon>
        <taxon>metagenomes</taxon>
        <taxon>organismal metagenomes</taxon>
    </lineage>
</organism>
<keyword evidence="2" id="KW-0813">Transport</keyword>
<evidence type="ECO:0000256" key="3">
    <source>
        <dbReference type="ARBA" id="ARBA00022452"/>
    </source>
</evidence>
<dbReference type="GO" id="GO:0015288">
    <property type="term" value="F:porin activity"/>
    <property type="evidence" value="ECO:0007669"/>
    <property type="project" value="TreeGrafter"/>
</dbReference>
<dbReference type="EMBL" id="AMCI01002195">
    <property type="protein sequence ID" value="EJX03369.1"/>
    <property type="molecule type" value="Genomic_DNA"/>
</dbReference>
<comment type="caution">
    <text evidence="7">The sequence shown here is derived from an EMBL/GenBank/DDBJ whole genome shotgun (WGS) entry which is preliminary data.</text>
</comment>
<protein>
    <submittedName>
        <fullName evidence="7">Outer membrane efflux protein</fullName>
    </submittedName>
</protein>
<evidence type="ECO:0000256" key="2">
    <source>
        <dbReference type="ARBA" id="ARBA00022448"/>
    </source>
</evidence>
<evidence type="ECO:0000256" key="6">
    <source>
        <dbReference type="ARBA" id="ARBA00023237"/>
    </source>
</evidence>
<sequence length="318" mass="35420">MTETRADRDIRENTLDAELAAKYWGVQLARSIEKLRADILTDEEEALRKARQFETKGLISKIERMSVQVARDQARREWVSAGTGARVAETELMRMLREESLGGLDTPLFILTGDLGTLSEWQQKAESLSPVLKKMQALQARAHEGVNAAEASFKPTVYAFGTKNLIKHYLTLPEPDWMAGIGIRFTLWDNRDRSARLRAADSLVNKASAAHSEARNSIASAVEVAFMRVTQAREEFDLTASTVELARENLRLRTKSFAEGLSTSTDVDTARTQLTGAEIARRAAAYKFVVSWAMLHATAGVMPSFIESLNRPDLIPVH</sequence>
<dbReference type="InterPro" id="IPR051906">
    <property type="entry name" value="TolC-like"/>
</dbReference>
<keyword evidence="4" id="KW-0812">Transmembrane</keyword>
<dbReference type="GO" id="GO:0015562">
    <property type="term" value="F:efflux transmembrane transporter activity"/>
    <property type="evidence" value="ECO:0007669"/>
    <property type="project" value="InterPro"/>
</dbReference>
<comment type="subcellular location">
    <subcellularLocation>
        <location evidence="1">Cell outer membrane</location>
    </subcellularLocation>
</comment>
<proteinExistence type="predicted"/>
<evidence type="ECO:0000256" key="1">
    <source>
        <dbReference type="ARBA" id="ARBA00004442"/>
    </source>
</evidence>
<dbReference type="Gene3D" id="1.20.1600.10">
    <property type="entry name" value="Outer membrane efflux proteins (OEP)"/>
    <property type="match status" value="1"/>
</dbReference>
<dbReference type="SUPFAM" id="SSF56954">
    <property type="entry name" value="Outer membrane efflux proteins (OEP)"/>
    <property type="match status" value="1"/>
</dbReference>
<keyword evidence="3" id="KW-1134">Transmembrane beta strand</keyword>
<dbReference type="AlphaFoldDB" id="J9G934"/>
<dbReference type="InterPro" id="IPR003423">
    <property type="entry name" value="OMP_efflux"/>
</dbReference>
<evidence type="ECO:0000256" key="4">
    <source>
        <dbReference type="ARBA" id="ARBA00022692"/>
    </source>
</evidence>
<gene>
    <name evidence="7" type="ORF">EVA_08525</name>
</gene>
<name>J9G934_9ZZZZ</name>
<dbReference type="GO" id="GO:0009279">
    <property type="term" value="C:cell outer membrane"/>
    <property type="evidence" value="ECO:0007669"/>
    <property type="project" value="UniProtKB-SubCell"/>
</dbReference>
<evidence type="ECO:0000313" key="7">
    <source>
        <dbReference type="EMBL" id="EJX03369.1"/>
    </source>
</evidence>
<keyword evidence="6" id="KW-0998">Cell outer membrane</keyword>
<evidence type="ECO:0000256" key="5">
    <source>
        <dbReference type="ARBA" id="ARBA00023136"/>
    </source>
</evidence>